<evidence type="ECO:0000256" key="8">
    <source>
        <dbReference type="PIRNR" id="PIRNR028784"/>
    </source>
</evidence>
<name>A0A5Q2QAR0_9GAMM</name>
<dbReference type="OrthoDB" id="9800226at2"/>
<proteinExistence type="inferred from homology"/>
<evidence type="ECO:0000256" key="1">
    <source>
        <dbReference type="ARBA" id="ARBA00004651"/>
    </source>
</evidence>
<feature type="transmembrane region" description="Helical" evidence="9">
    <location>
        <begin position="73"/>
        <end position="92"/>
    </location>
</feature>
<comment type="similarity">
    <text evidence="2 8">Belongs to the CPA3 antiporters (TC 2.A.63) subunit F family.</text>
</comment>
<dbReference type="PANTHER" id="PTHR34702">
    <property type="entry name" value="NA(+)/H(+) ANTIPORTER SUBUNIT F1"/>
    <property type="match status" value="1"/>
</dbReference>
<dbReference type="GO" id="GO:0015385">
    <property type="term" value="F:sodium:proton antiporter activity"/>
    <property type="evidence" value="ECO:0007669"/>
    <property type="project" value="TreeGrafter"/>
</dbReference>
<sequence>MSIFSTALTGFVGFASVAAALMVLLALVLTAVRLLRGPSLADRVVALDLISMLLVAFLVIFATSSALESYLDAGLALALVAFLSTVAFARFIERSGHIEDDA</sequence>
<feature type="transmembrane region" description="Helical" evidence="9">
    <location>
        <begin position="44"/>
        <end position="67"/>
    </location>
</feature>
<reference evidence="10 11" key="1">
    <citation type="submission" date="2019-11" db="EMBL/GenBank/DDBJ databases">
        <authorList>
            <person name="Khan S.A."/>
            <person name="Jeon C.O."/>
            <person name="Chun B.H."/>
        </authorList>
    </citation>
    <scope>NUCLEOTIDE SEQUENCE [LARGE SCALE GENOMIC DNA]</scope>
    <source>
        <strain evidence="10 11">IMCC 1097</strain>
    </source>
</reference>
<organism evidence="10 11">
    <name type="scientific">Litorivicinus lipolyticus</name>
    <dbReference type="NCBI Taxonomy" id="418701"/>
    <lineage>
        <taxon>Bacteria</taxon>
        <taxon>Pseudomonadati</taxon>
        <taxon>Pseudomonadota</taxon>
        <taxon>Gammaproteobacteria</taxon>
        <taxon>Oceanospirillales</taxon>
        <taxon>Litorivicinaceae</taxon>
        <taxon>Litorivicinus</taxon>
    </lineage>
</organism>
<evidence type="ECO:0000256" key="4">
    <source>
        <dbReference type="ARBA" id="ARBA00022475"/>
    </source>
</evidence>
<keyword evidence="5 9" id="KW-0812">Transmembrane</keyword>
<evidence type="ECO:0008006" key="12">
    <source>
        <dbReference type="Google" id="ProtNLM"/>
    </source>
</evidence>
<keyword evidence="6 9" id="KW-1133">Transmembrane helix</keyword>
<dbReference type="InterPro" id="IPR007208">
    <property type="entry name" value="MrpF/PhaF-like"/>
</dbReference>
<keyword evidence="3 8" id="KW-0813">Transport</keyword>
<evidence type="ECO:0000313" key="11">
    <source>
        <dbReference type="Proteomes" id="UP000388235"/>
    </source>
</evidence>
<evidence type="ECO:0000313" key="10">
    <source>
        <dbReference type="EMBL" id="QGG79371.1"/>
    </source>
</evidence>
<dbReference type="PANTHER" id="PTHR34702:SF1">
    <property type="entry name" value="NA(+)_H(+) ANTIPORTER SUBUNIT F"/>
    <property type="match status" value="1"/>
</dbReference>
<gene>
    <name evidence="10" type="ORF">GH975_01835</name>
</gene>
<keyword evidence="4 8" id="KW-1003">Cell membrane</keyword>
<dbReference type="AlphaFoldDB" id="A0A5Q2QAR0"/>
<accession>A0A5Q2QAR0</accession>
<evidence type="ECO:0000256" key="2">
    <source>
        <dbReference type="ARBA" id="ARBA00009212"/>
    </source>
</evidence>
<keyword evidence="8" id="KW-0050">Antiport</keyword>
<protein>
    <recommendedName>
        <fullName evidence="12">Na(+)/H(+) antiporter subunit F</fullName>
    </recommendedName>
</protein>
<dbReference type="Proteomes" id="UP000388235">
    <property type="component" value="Chromosome"/>
</dbReference>
<dbReference type="RefSeq" id="WP_153712875.1">
    <property type="nucleotide sequence ID" value="NZ_CP045871.1"/>
</dbReference>
<keyword evidence="7 8" id="KW-0472">Membrane</keyword>
<dbReference type="Pfam" id="PF04066">
    <property type="entry name" value="MrpF_PhaF"/>
    <property type="match status" value="1"/>
</dbReference>
<evidence type="ECO:0000256" key="3">
    <source>
        <dbReference type="ARBA" id="ARBA00022448"/>
    </source>
</evidence>
<dbReference type="PIRSF" id="PIRSF028784">
    <property type="entry name" value="MrpF"/>
    <property type="match status" value="1"/>
</dbReference>
<dbReference type="GO" id="GO:0005886">
    <property type="term" value="C:plasma membrane"/>
    <property type="evidence" value="ECO:0007669"/>
    <property type="project" value="UniProtKB-SubCell"/>
</dbReference>
<dbReference type="KEGG" id="llp:GH975_01835"/>
<evidence type="ECO:0000256" key="7">
    <source>
        <dbReference type="ARBA" id="ARBA00023136"/>
    </source>
</evidence>
<comment type="subcellular location">
    <subcellularLocation>
        <location evidence="1 8">Cell membrane</location>
        <topology evidence="1 8">Multi-pass membrane protein</topology>
    </subcellularLocation>
</comment>
<keyword evidence="11" id="KW-1185">Reference proteome</keyword>
<dbReference type="EMBL" id="CP045871">
    <property type="protein sequence ID" value="QGG79371.1"/>
    <property type="molecule type" value="Genomic_DNA"/>
</dbReference>
<feature type="transmembrane region" description="Helical" evidence="9">
    <location>
        <begin position="12"/>
        <end position="32"/>
    </location>
</feature>
<evidence type="ECO:0000256" key="6">
    <source>
        <dbReference type="ARBA" id="ARBA00022989"/>
    </source>
</evidence>
<evidence type="ECO:0000256" key="5">
    <source>
        <dbReference type="ARBA" id="ARBA00022692"/>
    </source>
</evidence>
<evidence type="ECO:0000256" key="9">
    <source>
        <dbReference type="SAM" id="Phobius"/>
    </source>
</evidence>
<keyword evidence="8" id="KW-0406">Ion transport</keyword>